<feature type="signal peptide" evidence="5">
    <location>
        <begin position="1"/>
        <end position="20"/>
    </location>
</feature>
<reference evidence="8 9" key="1">
    <citation type="submission" date="2015-11" db="EMBL/GenBank/DDBJ databases">
        <title>Genomic analysis of 38 Legionella species identifies large and diverse effector repertoires.</title>
        <authorList>
            <person name="Burstein D."/>
            <person name="Amaro F."/>
            <person name="Zusman T."/>
            <person name="Lifshitz Z."/>
            <person name="Cohen O."/>
            <person name="Gilbert J.A."/>
            <person name="Pupko T."/>
            <person name="Shuman H.A."/>
            <person name="Segal G."/>
        </authorList>
    </citation>
    <scope>NUCLEOTIDE SEQUENCE [LARGE SCALE GENOMIC DNA]</scope>
    <source>
        <strain evidence="8 9">CDC#1442-AUS-E</strain>
    </source>
</reference>
<gene>
    <name evidence="8" type="ORF">Lqui_0019</name>
</gene>
<dbReference type="AlphaFoldDB" id="A0A0W0Y7Z9"/>
<sequence>MKLIRYFLLGLLSCSTAGFAKGEPLLIAVDNFSPPFVMRAGNNVFHGFDVEMMEHLCKIMNRTCQYKPVHFHSLLGEVENKTSEVALGAITITPDRATRVNFTAPYMLSQFRFMGKQALSQQPFSLDLLSNKKIGVEEGTLFPQLIQTLGIKNPQIELYDTEDNILVALQNGDIDLALLDNATAIYWANHSSGVLAVLGEKETYGFGYGIAVNKDNLELLQQLNNAISQYHASDIFKQDYDRYFGDFKP</sequence>
<dbReference type="Gene3D" id="3.40.190.10">
    <property type="entry name" value="Periplasmic binding protein-like II"/>
    <property type="match status" value="2"/>
</dbReference>
<dbReference type="SUPFAM" id="SSF53850">
    <property type="entry name" value="Periplasmic binding protein-like II"/>
    <property type="match status" value="1"/>
</dbReference>
<dbReference type="SMART" id="SM00062">
    <property type="entry name" value="PBPb"/>
    <property type="match status" value="1"/>
</dbReference>
<evidence type="ECO:0000256" key="2">
    <source>
        <dbReference type="ARBA" id="ARBA00010333"/>
    </source>
</evidence>
<protein>
    <submittedName>
        <fullName evidence="8">Putative amino acid ABC transporter, periplasmic binding protein</fullName>
    </submittedName>
</protein>
<proteinExistence type="inferred from homology"/>
<dbReference type="Proteomes" id="UP000054618">
    <property type="component" value="Unassembled WGS sequence"/>
</dbReference>
<dbReference type="GO" id="GO:0015276">
    <property type="term" value="F:ligand-gated monoatomic ion channel activity"/>
    <property type="evidence" value="ECO:0007669"/>
    <property type="project" value="InterPro"/>
</dbReference>
<comment type="caution">
    <text evidence="8">The sequence shown here is derived from an EMBL/GenBank/DDBJ whole genome shotgun (WGS) entry which is preliminary data.</text>
</comment>
<dbReference type="PANTHER" id="PTHR35936:SF19">
    <property type="entry name" value="AMINO-ACID-BINDING PROTEIN YXEM-RELATED"/>
    <property type="match status" value="1"/>
</dbReference>
<dbReference type="CDD" id="cd13622">
    <property type="entry name" value="PBP2_Arg_3"/>
    <property type="match status" value="1"/>
</dbReference>
<keyword evidence="9" id="KW-1185">Reference proteome</keyword>
<evidence type="ECO:0000259" key="6">
    <source>
        <dbReference type="SMART" id="SM00062"/>
    </source>
</evidence>
<dbReference type="OrthoDB" id="9768183at2"/>
<name>A0A0W0Y7Z9_9GAMM</name>
<dbReference type="EMBL" id="LNYS01000001">
    <property type="protein sequence ID" value="KTD53064.1"/>
    <property type="molecule type" value="Genomic_DNA"/>
</dbReference>
<evidence type="ECO:0000256" key="3">
    <source>
        <dbReference type="ARBA" id="ARBA00022729"/>
    </source>
</evidence>
<dbReference type="InterPro" id="IPR001320">
    <property type="entry name" value="Iontro_rcpt_C"/>
</dbReference>
<dbReference type="RefSeq" id="WP_058506158.1">
    <property type="nucleotide sequence ID" value="NZ_CAAAIK010000013.1"/>
</dbReference>
<dbReference type="PATRIC" id="fig|45073.5.peg.19"/>
<comment type="similarity">
    <text evidence="2 4">Belongs to the bacterial solute-binding protein 3 family.</text>
</comment>
<feature type="chain" id="PRO_5006917370" evidence="5">
    <location>
        <begin position="21"/>
        <end position="249"/>
    </location>
</feature>
<organism evidence="8 9">
    <name type="scientific">Legionella quinlivanii</name>
    <dbReference type="NCBI Taxonomy" id="45073"/>
    <lineage>
        <taxon>Bacteria</taxon>
        <taxon>Pseudomonadati</taxon>
        <taxon>Pseudomonadota</taxon>
        <taxon>Gammaproteobacteria</taxon>
        <taxon>Legionellales</taxon>
        <taxon>Legionellaceae</taxon>
        <taxon>Legionella</taxon>
    </lineage>
</organism>
<dbReference type="InterPro" id="IPR001638">
    <property type="entry name" value="Solute-binding_3/MltF_N"/>
</dbReference>
<evidence type="ECO:0000259" key="7">
    <source>
        <dbReference type="SMART" id="SM00079"/>
    </source>
</evidence>
<evidence type="ECO:0000313" key="9">
    <source>
        <dbReference type="Proteomes" id="UP000054618"/>
    </source>
</evidence>
<dbReference type="SMART" id="SM00079">
    <property type="entry name" value="PBPe"/>
    <property type="match status" value="1"/>
</dbReference>
<feature type="domain" description="Solute-binding protein family 3/N-terminal" evidence="6">
    <location>
        <begin position="24"/>
        <end position="247"/>
    </location>
</feature>
<accession>A0A0W0Y7Z9</accession>
<dbReference type="InterPro" id="IPR018313">
    <property type="entry name" value="SBP_3_CS"/>
</dbReference>
<evidence type="ECO:0000256" key="4">
    <source>
        <dbReference type="RuleBase" id="RU003744"/>
    </source>
</evidence>
<feature type="domain" description="Ionotropic glutamate receptor C-terminal" evidence="7">
    <location>
        <begin position="25"/>
        <end position="246"/>
    </location>
</feature>
<dbReference type="PANTHER" id="PTHR35936">
    <property type="entry name" value="MEMBRANE-BOUND LYTIC MUREIN TRANSGLYCOSYLASE F"/>
    <property type="match status" value="1"/>
</dbReference>
<dbReference type="Pfam" id="PF00497">
    <property type="entry name" value="SBP_bac_3"/>
    <property type="match status" value="1"/>
</dbReference>
<evidence type="ECO:0000256" key="1">
    <source>
        <dbReference type="ARBA" id="ARBA00004196"/>
    </source>
</evidence>
<dbReference type="PROSITE" id="PS01039">
    <property type="entry name" value="SBP_BACTERIAL_3"/>
    <property type="match status" value="1"/>
</dbReference>
<keyword evidence="3 5" id="KW-0732">Signal</keyword>
<evidence type="ECO:0000313" key="8">
    <source>
        <dbReference type="EMBL" id="KTD53064.1"/>
    </source>
</evidence>
<dbReference type="GO" id="GO:0016020">
    <property type="term" value="C:membrane"/>
    <property type="evidence" value="ECO:0007669"/>
    <property type="project" value="InterPro"/>
</dbReference>
<dbReference type="STRING" id="45073.Lqui_0019"/>
<evidence type="ECO:0000256" key="5">
    <source>
        <dbReference type="SAM" id="SignalP"/>
    </source>
</evidence>
<comment type="subcellular location">
    <subcellularLocation>
        <location evidence="1">Cell envelope</location>
    </subcellularLocation>
</comment>
<dbReference type="GO" id="GO:0030313">
    <property type="term" value="C:cell envelope"/>
    <property type="evidence" value="ECO:0007669"/>
    <property type="project" value="UniProtKB-SubCell"/>
</dbReference>